<reference evidence="2 3" key="1">
    <citation type="submission" date="2018-03" db="EMBL/GenBank/DDBJ databases">
        <title>Genomic Encyclopedia of Archaeal and Bacterial Type Strains, Phase II (KMG-II): from individual species to whole genera.</title>
        <authorList>
            <person name="Goeker M."/>
        </authorList>
    </citation>
    <scope>NUCLEOTIDE SEQUENCE [LARGE SCALE GENOMIC DNA]</scope>
    <source>
        <strain evidence="2 3">DSM 27267</strain>
    </source>
</reference>
<proteinExistence type="predicted"/>
<feature type="non-terminal residue" evidence="2">
    <location>
        <position position="44"/>
    </location>
</feature>
<comment type="caution">
    <text evidence="2">The sequence shown here is derived from an EMBL/GenBank/DDBJ whole genome shotgun (WGS) entry which is preliminary data.</text>
</comment>
<organism evidence="2 3">
    <name type="scientific">Prolixibacter denitrificans</name>
    <dbReference type="NCBI Taxonomy" id="1541063"/>
    <lineage>
        <taxon>Bacteria</taxon>
        <taxon>Pseudomonadati</taxon>
        <taxon>Bacteroidota</taxon>
        <taxon>Bacteroidia</taxon>
        <taxon>Marinilabiliales</taxon>
        <taxon>Prolixibacteraceae</taxon>
        <taxon>Prolixibacter</taxon>
    </lineage>
</organism>
<dbReference type="EMBL" id="PYGC01000023">
    <property type="protein sequence ID" value="PSK80150.1"/>
    <property type="molecule type" value="Genomic_DNA"/>
</dbReference>
<accession>A0A2P8C599</accession>
<dbReference type="AlphaFoldDB" id="A0A2P8C599"/>
<evidence type="ECO:0000256" key="1">
    <source>
        <dbReference type="SAM" id="MobiDB-lite"/>
    </source>
</evidence>
<gene>
    <name evidence="2" type="ORF">CLV93_1231</name>
</gene>
<feature type="region of interest" description="Disordered" evidence="1">
    <location>
        <begin position="8"/>
        <end position="28"/>
    </location>
</feature>
<protein>
    <submittedName>
        <fullName evidence="2">Uncharacterized protein</fullName>
    </submittedName>
</protein>
<evidence type="ECO:0000313" key="2">
    <source>
        <dbReference type="EMBL" id="PSK80150.1"/>
    </source>
</evidence>
<dbReference type="Proteomes" id="UP000240621">
    <property type="component" value="Unassembled WGS sequence"/>
</dbReference>
<name>A0A2P8C599_9BACT</name>
<sequence length="44" mass="4885">MINRLIQMNTSCQSSRLPRQQKLTGKASHTTVRTGLVYGGSLNH</sequence>
<evidence type="ECO:0000313" key="3">
    <source>
        <dbReference type="Proteomes" id="UP000240621"/>
    </source>
</evidence>